<dbReference type="InterPro" id="IPR023358">
    <property type="entry name" value="Peptidase_M18_dom2"/>
</dbReference>
<dbReference type="SUPFAM" id="SSF101821">
    <property type="entry name" value="Aminopeptidase/glucanase lid domain"/>
    <property type="match status" value="1"/>
</dbReference>
<dbReference type="PRINTS" id="PR00932">
    <property type="entry name" value="AMINO1PTASE"/>
</dbReference>
<dbReference type="GO" id="GO:0005737">
    <property type="term" value="C:cytoplasm"/>
    <property type="evidence" value="ECO:0007669"/>
    <property type="project" value="UniProtKB-ARBA"/>
</dbReference>
<dbReference type="GO" id="GO:0006508">
    <property type="term" value="P:proteolysis"/>
    <property type="evidence" value="ECO:0007669"/>
    <property type="project" value="UniProtKB-KW"/>
</dbReference>
<dbReference type="Pfam" id="PF02127">
    <property type="entry name" value="Peptidase_M18"/>
    <property type="match status" value="1"/>
</dbReference>
<dbReference type="GO" id="GO:0008270">
    <property type="term" value="F:zinc ion binding"/>
    <property type="evidence" value="ECO:0007669"/>
    <property type="project" value="InterPro"/>
</dbReference>
<accession>A0A2N6SWB7</accession>
<protein>
    <recommendedName>
        <fullName evidence="10">M18 family aminopeptidase</fullName>
        <ecNumber evidence="10">3.4.11.-</ecNumber>
    </recommendedName>
</protein>
<dbReference type="Proteomes" id="UP000235363">
    <property type="component" value="Unassembled WGS sequence"/>
</dbReference>
<proteinExistence type="inferred from homology"/>
<name>A0A2N6SWB7_9CORY</name>
<evidence type="ECO:0000256" key="8">
    <source>
        <dbReference type="ARBA" id="ARBA00023049"/>
    </source>
</evidence>
<dbReference type="Gene3D" id="3.40.630.10">
    <property type="entry name" value="Zn peptidases"/>
    <property type="match status" value="1"/>
</dbReference>
<dbReference type="GO" id="GO:0008237">
    <property type="term" value="F:metallopeptidase activity"/>
    <property type="evidence" value="ECO:0007669"/>
    <property type="project" value="UniProtKB-KW"/>
</dbReference>
<feature type="region of interest" description="Disordered" evidence="11">
    <location>
        <begin position="1"/>
        <end position="23"/>
    </location>
</feature>
<dbReference type="EMBL" id="PNHF01000032">
    <property type="protein sequence ID" value="PMC61349.1"/>
    <property type="molecule type" value="Genomic_DNA"/>
</dbReference>
<dbReference type="EC" id="3.4.11.-" evidence="10"/>
<comment type="caution">
    <text evidence="12">The sequence shown here is derived from an EMBL/GenBank/DDBJ whole genome shotgun (WGS) entry which is preliminary data.</text>
</comment>
<dbReference type="PANTHER" id="PTHR28570">
    <property type="entry name" value="ASPARTYL AMINOPEPTIDASE"/>
    <property type="match status" value="1"/>
</dbReference>
<reference evidence="12 13" key="1">
    <citation type="submission" date="2017-09" db="EMBL/GenBank/DDBJ databases">
        <title>Bacterial strain isolated from the female urinary microbiota.</title>
        <authorList>
            <person name="Thomas-White K."/>
            <person name="Kumar N."/>
            <person name="Forster S."/>
            <person name="Putonti C."/>
            <person name="Lawley T."/>
            <person name="Wolfe A.J."/>
        </authorList>
    </citation>
    <scope>NUCLEOTIDE SEQUENCE [LARGE SCALE GENOMIC DNA]</scope>
    <source>
        <strain evidence="12 13">UMB0908</strain>
    </source>
</reference>
<evidence type="ECO:0000313" key="13">
    <source>
        <dbReference type="Proteomes" id="UP000235363"/>
    </source>
</evidence>
<evidence type="ECO:0000256" key="4">
    <source>
        <dbReference type="ARBA" id="ARBA00022670"/>
    </source>
</evidence>
<dbReference type="RefSeq" id="WP_102214440.1">
    <property type="nucleotide sequence ID" value="NZ_PNHF01000032.1"/>
</dbReference>
<dbReference type="NCBIfam" id="NF002759">
    <property type="entry name" value="PRK02813.1"/>
    <property type="match status" value="1"/>
</dbReference>
<evidence type="ECO:0000256" key="9">
    <source>
        <dbReference type="RuleBase" id="RU004386"/>
    </source>
</evidence>
<dbReference type="PANTHER" id="PTHR28570:SF3">
    <property type="entry name" value="ASPARTYL AMINOPEPTIDASE"/>
    <property type="match status" value="1"/>
</dbReference>
<evidence type="ECO:0000256" key="10">
    <source>
        <dbReference type="RuleBase" id="RU004387"/>
    </source>
</evidence>
<gene>
    <name evidence="12" type="ORF">CJ204_11455</name>
</gene>
<comment type="similarity">
    <text evidence="2 9">Belongs to the peptidase M18 family.</text>
</comment>
<evidence type="ECO:0000256" key="6">
    <source>
        <dbReference type="ARBA" id="ARBA00022801"/>
    </source>
</evidence>
<evidence type="ECO:0000256" key="1">
    <source>
        <dbReference type="ARBA" id="ARBA00001947"/>
    </source>
</evidence>
<dbReference type="GO" id="GO:0004177">
    <property type="term" value="F:aminopeptidase activity"/>
    <property type="evidence" value="ECO:0007669"/>
    <property type="project" value="UniProtKB-KW"/>
</dbReference>
<evidence type="ECO:0000256" key="3">
    <source>
        <dbReference type="ARBA" id="ARBA00022438"/>
    </source>
</evidence>
<dbReference type="Gene3D" id="2.30.250.10">
    <property type="entry name" value="Aminopeptidase i, Domain 2"/>
    <property type="match status" value="1"/>
</dbReference>
<keyword evidence="7 9" id="KW-0862">Zinc</keyword>
<keyword evidence="3 9" id="KW-0031">Aminopeptidase</keyword>
<keyword evidence="8 9" id="KW-0482">Metalloprotease</keyword>
<evidence type="ECO:0000256" key="2">
    <source>
        <dbReference type="ARBA" id="ARBA00008290"/>
    </source>
</evidence>
<organism evidence="12 13">
    <name type="scientific">Corynebacterium xerosis</name>
    <dbReference type="NCBI Taxonomy" id="1725"/>
    <lineage>
        <taxon>Bacteria</taxon>
        <taxon>Bacillati</taxon>
        <taxon>Actinomycetota</taxon>
        <taxon>Actinomycetes</taxon>
        <taxon>Mycobacteriales</taxon>
        <taxon>Corynebacteriaceae</taxon>
        <taxon>Corynebacterium</taxon>
    </lineage>
</organism>
<feature type="compositionally biased region" description="Low complexity" evidence="11">
    <location>
        <begin position="11"/>
        <end position="22"/>
    </location>
</feature>
<sequence length="498" mass="51402">MNASSLDDAHPSPSTAASSRAPWGSAEDHLADLMDFVVASPSSYHAADVVARRLVAAGATRIEESDAWPCAPGAYVLVRGGAAVAWVVPEEVGRADGDDPTGGASETAAADCAAFRIVGSHTDSPGFRVKPNPNTGAAGYAQVAVEVYGGPLLGAWTDREIEFAGRVVTRDGGVHLARTGPVARIPQLAIHLNRGVNDQGLKLDKQLHTTPVIGYSGDARAFTRMLADAVNRGAANADGADGAPEGAGVTAEDLVAWDLITCDTQPPRPFGVADEFLACGRLDNLLSVHASLVAFEQLLHDGPSAASATAADDGVADIPVFVAFDHEEVGSASTTGAAGPLLEDVLRRIAAAAGADEDGLQRMFRRSTCISADGAHAVHPNYAGEHEPGHWPLLDGGPVLKINANQRYATDAVGQGMFERVTAAAGAAAGETIPVQYFVSSNQKPCGSTIGPITATRLGIATVDAGAAMLSMHSPREMCGVKDPWWLARIIGAYWAGA</sequence>
<dbReference type="SUPFAM" id="SSF53187">
    <property type="entry name" value="Zn-dependent exopeptidases"/>
    <property type="match status" value="1"/>
</dbReference>
<evidence type="ECO:0000256" key="7">
    <source>
        <dbReference type="ARBA" id="ARBA00022833"/>
    </source>
</evidence>
<dbReference type="AlphaFoldDB" id="A0A2N6SWB7"/>
<evidence type="ECO:0000256" key="5">
    <source>
        <dbReference type="ARBA" id="ARBA00022723"/>
    </source>
</evidence>
<evidence type="ECO:0000256" key="11">
    <source>
        <dbReference type="SAM" id="MobiDB-lite"/>
    </source>
</evidence>
<keyword evidence="4 9" id="KW-0645">Protease</keyword>
<dbReference type="InterPro" id="IPR001948">
    <property type="entry name" value="Peptidase_M18"/>
</dbReference>
<keyword evidence="5 9" id="KW-0479">Metal-binding</keyword>
<evidence type="ECO:0000313" key="12">
    <source>
        <dbReference type="EMBL" id="PMC61349.1"/>
    </source>
</evidence>
<comment type="cofactor">
    <cofactor evidence="1 10">
        <name>Zn(2+)</name>
        <dbReference type="ChEBI" id="CHEBI:29105"/>
    </cofactor>
</comment>
<keyword evidence="6 9" id="KW-0378">Hydrolase</keyword>